<evidence type="ECO:0000313" key="2">
    <source>
        <dbReference type="WBParaSite" id="BXY_0004400.1"/>
    </source>
</evidence>
<dbReference type="WBParaSite" id="BXY_0004400.1">
    <property type="protein sequence ID" value="BXY_0004400.1"/>
    <property type="gene ID" value="BXY_0004400"/>
</dbReference>
<sequence>MHKDKAIEKPLKAIDKNSMKERRVFDSNKDHRKECERDGDRYTAKPLTERERSRVVGGLAWGCNTRAGCKLELFLLLTEEGLFSVIDAQMRNSRVLYPKMKELGKLGL</sequence>
<name>A0A1I7RH67_BURXY</name>
<dbReference type="AlphaFoldDB" id="A0A1I7RH67"/>
<organism evidence="1 2">
    <name type="scientific">Bursaphelenchus xylophilus</name>
    <name type="common">Pinewood nematode worm</name>
    <name type="synonym">Aphelenchoides xylophilus</name>
    <dbReference type="NCBI Taxonomy" id="6326"/>
    <lineage>
        <taxon>Eukaryota</taxon>
        <taxon>Metazoa</taxon>
        <taxon>Ecdysozoa</taxon>
        <taxon>Nematoda</taxon>
        <taxon>Chromadorea</taxon>
        <taxon>Rhabditida</taxon>
        <taxon>Tylenchina</taxon>
        <taxon>Tylenchomorpha</taxon>
        <taxon>Aphelenchoidea</taxon>
        <taxon>Aphelenchoididae</taxon>
        <taxon>Bursaphelenchus</taxon>
    </lineage>
</organism>
<accession>A0A1I7RH67</accession>
<protein>
    <submittedName>
        <fullName evidence="2">Transcriptional regulator</fullName>
    </submittedName>
</protein>
<dbReference type="Proteomes" id="UP000095284">
    <property type="component" value="Unplaced"/>
</dbReference>
<evidence type="ECO:0000313" key="1">
    <source>
        <dbReference type="Proteomes" id="UP000095284"/>
    </source>
</evidence>
<reference evidence="2" key="1">
    <citation type="submission" date="2016-11" db="UniProtKB">
        <authorList>
            <consortium name="WormBaseParasite"/>
        </authorList>
    </citation>
    <scope>IDENTIFICATION</scope>
</reference>
<proteinExistence type="predicted"/>